<dbReference type="InterPro" id="IPR018197">
    <property type="entry name" value="Glycerate_kinase_RE-like"/>
</dbReference>
<organism evidence="5 6">
    <name type="scientific">Anaerohalosphaera lusitana</name>
    <dbReference type="NCBI Taxonomy" id="1936003"/>
    <lineage>
        <taxon>Bacteria</taxon>
        <taxon>Pseudomonadati</taxon>
        <taxon>Planctomycetota</taxon>
        <taxon>Phycisphaerae</taxon>
        <taxon>Sedimentisphaerales</taxon>
        <taxon>Anaerohalosphaeraceae</taxon>
        <taxon>Anaerohalosphaera</taxon>
    </lineage>
</organism>
<dbReference type="SUPFAM" id="SSF110738">
    <property type="entry name" value="Glycerate kinase I"/>
    <property type="match status" value="1"/>
</dbReference>
<dbReference type="Gene3D" id="3.90.1510.10">
    <property type="entry name" value="Glycerate kinase, domain 2"/>
    <property type="match status" value="1"/>
</dbReference>
<sequence length="373" mass="38734">MKIVVAMDSFKESLSARRACAITAGVIGEVLSDSQVITKPLADGGEGTADAMLAADGGEWISCDVMGPLAGMQAEAGFAWFEKDRSALVEMAKASGLELLTDGQRNPLRATTYGTGQLIRKAIECGAEKVYLAVGGSATVDCGVGAACALGWQFRLADGSDYVPGESRLNDIREIVEPEVPIGREVMVLCDVDNPLCGPRGAAKVYGPQKGATPKMVAELEAGLENIAELVEEQLGMSITDMPGAGAAGGLSAGAVAFMNAGLTSGTEYIIGKSGLVEALNDADWVVTGEGRLDEQSLQGKVIHGVMKCAKRHGVKVAVLAGQVALDDRTLEEQGIDIAMQCMEPDMTVEAAISEAGELLSERAAELAQELIA</sequence>
<dbReference type="EMBL" id="CP019791">
    <property type="protein sequence ID" value="AQT67577.1"/>
    <property type="molecule type" value="Genomic_DNA"/>
</dbReference>
<gene>
    <name evidence="5" type="primary">glxK</name>
    <name evidence="5" type="ORF">STSP2_00725</name>
</gene>
<protein>
    <submittedName>
        <fullName evidence="5">Glycerate kinase</fullName>
        <ecNumber evidence="5">2.7.1.31</ecNumber>
    </submittedName>
</protein>
<dbReference type="Gene3D" id="3.40.50.10350">
    <property type="entry name" value="Glycerate kinase, domain 1"/>
    <property type="match status" value="1"/>
</dbReference>
<proteinExistence type="inferred from homology"/>
<dbReference type="PANTHER" id="PTHR21599:SF0">
    <property type="entry name" value="GLYCERATE KINASE"/>
    <property type="match status" value="1"/>
</dbReference>
<keyword evidence="6" id="KW-1185">Reference proteome</keyword>
<reference evidence="6" key="1">
    <citation type="submission" date="2017-02" db="EMBL/GenBank/DDBJ databases">
        <title>Comparative genomics and description of representatives of a novel lineage of planctomycetes thriving in anoxic sediments.</title>
        <authorList>
            <person name="Spring S."/>
            <person name="Bunk B."/>
            <person name="Sproer C."/>
        </authorList>
    </citation>
    <scope>NUCLEOTIDE SEQUENCE [LARGE SCALE GENOMIC DNA]</scope>
    <source>
        <strain evidence="6">ST-NAGAB-D1</strain>
    </source>
</reference>
<keyword evidence="2 4" id="KW-0808">Transferase</keyword>
<comment type="similarity">
    <text evidence="1 4">Belongs to the glycerate kinase type-1 family.</text>
</comment>
<dbReference type="Pfam" id="PF02595">
    <property type="entry name" value="Gly_kinase"/>
    <property type="match status" value="1"/>
</dbReference>
<evidence type="ECO:0000313" key="6">
    <source>
        <dbReference type="Proteomes" id="UP000189674"/>
    </source>
</evidence>
<accession>A0A1U9NIG3</accession>
<dbReference type="PANTHER" id="PTHR21599">
    <property type="entry name" value="GLYCERATE KINASE"/>
    <property type="match status" value="1"/>
</dbReference>
<evidence type="ECO:0000256" key="4">
    <source>
        <dbReference type="PIRNR" id="PIRNR006078"/>
    </source>
</evidence>
<evidence type="ECO:0000256" key="1">
    <source>
        <dbReference type="ARBA" id="ARBA00006284"/>
    </source>
</evidence>
<name>A0A1U9NIG3_9BACT</name>
<dbReference type="EC" id="2.7.1.31" evidence="5"/>
<dbReference type="Proteomes" id="UP000189674">
    <property type="component" value="Chromosome"/>
</dbReference>
<evidence type="ECO:0000256" key="2">
    <source>
        <dbReference type="ARBA" id="ARBA00022679"/>
    </source>
</evidence>
<dbReference type="OrthoDB" id="9774290at2"/>
<dbReference type="GO" id="GO:0008887">
    <property type="term" value="F:glycerate kinase activity"/>
    <property type="evidence" value="ECO:0007669"/>
    <property type="project" value="UniProtKB-UniRule"/>
</dbReference>
<evidence type="ECO:0000256" key="3">
    <source>
        <dbReference type="ARBA" id="ARBA00022777"/>
    </source>
</evidence>
<dbReference type="NCBIfam" id="TIGR00045">
    <property type="entry name" value="glycerate kinase"/>
    <property type="match status" value="1"/>
</dbReference>
<dbReference type="STRING" id="1936003.STSP2_00725"/>
<dbReference type="InterPro" id="IPR004381">
    <property type="entry name" value="Glycerate_kinase"/>
</dbReference>
<dbReference type="AlphaFoldDB" id="A0A1U9NIG3"/>
<dbReference type="RefSeq" id="WP_146659891.1">
    <property type="nucleotide sequence ID" value="NZ_CP019791.1"/>
</dbReference>
<evidence type="ECO:0000313" key="5">
    <source>
        <dbReference type="EMBL" id="AQT67577.1"/>
    </source>
</evidence>
<dbReference type="PIRSF" id="PIRSF006078">
    <property type="entry name" value="GlxK"/>
    <property type="match status" value="1"/>
</dbReference>
<dbReference type="InterPro" id="IPR036129">
    <property type="entry name" value="Glycerate_kinase_sf"/>
</dbReference>
<dbReference type="InterPro" id="IPR018193">
    <property type="entry name" value="Glyc_kinase_flavodox-like_fold"/>
</dbReference>
<keyword evidence="3 4" id="KW-0418">Kinase</keyword>
<dbReference type="GO" id="GO:0031388">
    <property type="term" value="P:organic acid phosphorylation"/>
    <property type="evidence" value="ECO:0007669"/>
    <property type="project" value="UniProtKB-UniRule"/>
</dbReference>
<dbReference type="KEGG" id="alus:STSP2_00725"/>